<dbReference type="OrthoDB" id="9810372at2"/>
<dbReference type="Gene3D" id="3.30.420.40">
    <property type="match status" value="2"/>
</dbReference>
<dbReference type="AlphaFoldDB" id="A0A1P9WWF5"/>
<protein>
    <submittedName>
        <fullName evidence="2">ROK family transcriptional regulator</fullName>
    </submittedName>
</protein>
<dbReference type="STRING" id="1178516.AWR27_10095"/>
<dbReference type="Proteomes" id="UP000187941">
    <property type="component" value="Chromosome"/>
</dbReference>
<dbReference type="PROSITE" id="PS01125">
    <property type="entry name" value="ROK"/>
    <property type="match status" value="1"/>
</dbReference>
<evidence type="ECO:0000313" key="2">
    <source>
        <dbReference type="EMBL" id="AQG79648.1"/>
    </source>
</evidence>
<sequence>MNVGIEIGGTKLQVVTSDASNTITQRFRYAVDRTQGATGILATIEQVIGQLPETPESIGVGFGGPVHWQTGRIATSHQVNGWAGFDLRSWFAERAPGASIQIENDANVAALAEARQGVATGFRHVFYVTLGSGVGGGMVVDGKLYHGASPGEAEIGHLWLVPPDADSPGQTIEQTVSGWAVDRQIRGLLPQLPADSVLKKLVEKSPDEAAAQFLHPAYETGDPVAKMLIEHVGSVLALGLSHVVHLFHPDAIVLGGGLSLIGEPLRAAVRQALPRFVMKAFQPPVVLLAKLGEDTVPVGALQLAISRQQ</sequence>
<dbReference type="Pfam" id="PF00480">
    <property type="entry name" value="ROK"/>
    <property type="match status" value="1"/>
</dbReference>
<dbReference type="KEGG" id="smon:AWR27_10095"/>
<dbReference type="InterPro" id="IPR000600">
    <property type="entry name" value="ROK"/>
</dbReference>
<dbReference type="PANTHER" id="PTHR18964:SF149">
    <property type="entry name" value="BIFUNCTIONAL UDP-N-ACETYLGLUCOSAMINE 2-EPIMERASE_N-ACETYLMANNOSAMINE KINASE"/>
    <property type="match status" value="1"/>
</dbReference>
<dbReference type="RefSeq" id="WP_077131082.1">
    <property type="nucleotide sequence ID" value="NZ_CP014263.1"/>
</dbReference>
<evidence type="ECO:0000313" key="3">
    <source>
        <dbReference type="Proteomes" id="UP000187941"/>
    </source>
</evidence>
<dbReference type="InterPro" id="IPR049874">
    <property type="entry name" value="ROK_cs"/>
</dbReference>
<evidence type="ECO:0000256" key="1">
    <source>
        <dbReference type="ARBA" id="ARBA00006479"/>
    </source>
</evidence>
<organism evidence="2 3">
    <name type="scientific">Spirosoma montaniterrae</name>
    <dbReference type="NCBI Taxonomy" id="1178516"/>
    <lineage>
        <taxon>Bacteria</taxon>
        <taxon>Pseudomonadati</taxon>
        <taxon>Bacteroidota</taxon>
        <taxon>Cytophagia</taxon>
        <taxon>Cytophagales</taxon>
        <taxon>Cytophagaceae</taxon>
        <taxon>Spirosoma</taxon>
    </lineage>
</organism>
<name>A0A1P9WWF5_9BACT</name>
<dbReference type="PANTHER" id="PTHR18964">
    <property type="entry name" value="ROK (REPRESSOR, ORF, KINASE) FAMILY"/>
    <property type="match status" value="1"/>
</dbReference>
<dbReference type="SUPFAM" id="SSF53067">
    <property type="entry name" value="Actin-like ATPase domain"/>
    <property type="match status" value="1"/>
</dbReference>
<comment type="similarity">
    <text evidence="1">Belongs to the ROK (NagC/XylR) family.</text>
</comment>
<dbReference type="EMBL" id="CP014263">
    <property type="protein sequence ID" value="AQG79648.1"/>
    <property type="molecule type" value="Genomic_DNA"/>
</dbReference>
<proteinExistence type="inferred from homology"/>
<keyword evidence="3" id="KW-1185">Reference proteome</keyword>
<reference evidence="2 3" key="1">
    <citation type="submission" date="2016-01" db="EMBL/GenBank/DDBJ databases">
        <authorList>
            <person name="Oliw E.H."/>
        </authorList>
    </citation>
    <scope>NUCLEOTIDE SEQUENCE [LARGE SCALE GENOMIC DNA]</scope>
    <source>
        <strain evidence="2 3">DY10</strain>
    </source>
</reference>
<accession>A0A1P9WWF5</accession>
<gene>
    <name evidence="2" type="ORF">AWR27_10095</name>
</gene>
<dbReference type="InterPro" id="IPR043129">
    <property type="entry name" value="ATPase_NBD"/>
</dbReference>